<protein>
    <submittedName>
        <fullName evidence="2">Transcriptional regulator LysR family</fullName>
    </submittedName>
</protein>
<dbReference type="OrthoDB" id="5293066at2"/>
<keyword evidence="3" id="KW-1185">Reference proteome</keyword>
<dbReference type="AlphaFoldDB" id="A0A090U3B8"/>
<reference evidence="2 3" key="1">
    <citation type="submission" date="2014-09" db="EMBL/GenBank/DDBJ databases">
        <title>Vibrio maritimus JCM 19240. (C210) whole genome shotgun sequence.</title>
        <authorList>
            <person name="Sawabe T."/>
            <person name="Meirelles P."/>
            <person name="Nakanishi M."/>
            <person name="Sayaka M."/>
            <person name="Hattori M."/>
            <person name="Ohkuma M."/>
        </authorList>
    </citation>
    <scope>NUCLEOTIDE SEQUENCE [LARGE SCALE GENOMIC DNA]</scope>
    <source>
        <strain evidence="2 3">JCM 19240</strain>
    </source>
</reference>
<dbReference type="Pfam" id="PF03466">
    <property type="entry name" value="LysR_substrate"/>
    <property type="match status" value="1"/>
</dbReference>
<dbReference type="Gene3D" id="3.40.190.290">
    <property type="match status" value="1"/>
</dbReference>
<organism evidence="2 3">
    <name type="scientific">Vibrio maritimus</name>
    <dbReference type="NCBI Taxonomy" id="990268"/>
    <lineage>
        <taxon>Bacteria</taxon>
        <taxon>Pseudomonadati</taxon>
        <taxon>Pseudomonadota</taxon>
        <taxon>Gammaproteobacteria</taxon>
        <taxon>Vibrionales</taxon>
        <taxon>Vibrionaceae</taxon>
        <taxon>Vibrio</taxon>
    </lineage>
</organism>
<evidence type="ECO:0000313" key="3">
    <source>
        <dbReference type="Proteomes" id="UP000029224"/>
    </source>
</evidence>
<dbReference type="EMBL" id="BBMT01000017">
    <property type="protein sequence ID" value="GAL37437.1"/>
    <property type="molecule type" value="Genomic_DNA"/>
</dbReference>
<evidence type="ECO:0000259" key="1">
    <source>
        <dbReference type="Pfam" id="PF03466"/>
    </source>
</evidence>
<comment type="caution">
    <text evidence="2">The sequence shown here is derived from an EMBL/GenBank/DDBJ whole genome shotgun (WGS) entry which is preliminary data.</text>
</comment>
<name>A0A090U3B8_9VIBR</name>
<dbReference type="InterPro" id="IPR005119">
    <property type="entry name" value="LysR_subst-bd"/>
</dbReference>
<sequence>MKQTSQGWELSFSIGYDAIVNVDVVFELTHKLSQHSTSVLRLKEEVLAGGWESLESGEIDILFSTLPERPLPQHIQTMHIYSDTMVWAANPDYANRLNLNNNRKWTDATLVVIPDTAKTYAKESRNLDAHQSKRFYAANINNKKQAIVASIGIGTLPKCMIEQEDLVNLGTSKSVDIYAAWSRSNMGKTKALALQALRNLANKDLFST</sequence>
<reference evidence="2 3" key="2">
    <citation type="submission" date="2014-09" db="EMBL/GenBank/DDBJ databases">
        <authorList>
            <consortium name="NBRP consortium"/>
            <person name="Sawabe T."/>
            <person name="Meirelles P."/>
            <person name="Nakanishi M."/>
            <person name="Sayaka M."/>
            <person name="Hattori M."/>
            <person name="Ohkuma M."/>
        </authorList>
    </citation>
    <scope>NUCLEOTIDE SEQUENCE [LARGE SCALE GENOMIC DNA]</scope>
    <source>
        <strain evidence="2 3">JCM 19240</strain>
    </source>
</reference>
<evidence type="ECO:0000313" key="2">
    <source>
        <dbReference type="EMBL" id="GAL37437.1"/>
    </source>
</evidence>
<feature type="domain" description="LysR substrate-binding" evidence="1">
    <location>
        <begin position="34"/>
        <end position="185"/>
    </location>
</feature>
<accession>A0A090U3B8</accession>
<dbReference type="Proteomes" id="UP000029224">
    <property type="component" value="Unassembled WGS sequence"/>
</dbReference>
<gene>
    <name evidence="2" type="ORF">JCM19240_1373</name>
</gene>
<dbReference type="SUPFAM" id="SSF53850">
    <property type="entry name" value="Periplasmic binding protein-like II"/>
    <property type="match status" value="1"/>
</dbReference>
<proteinExistence type="predicted"/>